<evidence type="ECO:0000256" key="1">
    <source>
        <dbReference type="SAM" id="MobiDB-lite"/>
    </source>
</evidence>
<accession>A0A6H5H240</accession>
<organism evidence="2 3">
    <name type="scientific">Nesidiocoris tenuis</name>
    <dbReference type="NCBI Taxonomy" id="355587"/>
    <lineage>
        <taxon>Eukaryota</taxon>
        <taxon>Metazoa</taxon>
        <taxon>Ecdysozoa</taxon>
        <taxon>Arthropoda</taxon>
        <taxon>Hexapoda</taxon>
        <taxon>Insecta</taxon>
        <taxon>Pterygota</taxon>
        <taxon>Neoptera</taxon>
        <taxon>Paraneoptera</taxon>
        <taxon>Hemiptera</taxon>
        <taxon>Heteroptera</taxon>
        <taxon>Panheteroptera</taxon>
        <taxon>Cimicomorpha</taxon>
        <taxon>Miridae</taxon>
        <taxon>Dicyphina</taxon>
        <taxon>Nesidiocoris</taxon>
    </lineage>
</organism>
<evidence type="ECO:0000313" key="3">
    <source>
        <dbReference type="Proteomes" id="UP000479000"/>
    </source>
</evidence>
<dbReference type="AlphaFoldDB" id="A0A6H5H240"/>
<sequence>MTFYINPCVPMANSDAVRGLPGLRHPSPSHRLPPRSPMLVKQECSQPRPEMNENPKLTLDTRASATWKALLRRARPSRLQQLQHQDGGAKNIGFDVHHVP</sequence>
<proteinExistence type="predicted"/>
<protein>
    <submittedName>
        <fullName evidence="2">Uncharacterized protein</fullName>
    </submittedName>
</protein>
<reference evidence="2 3" key="1">
    <citation type="submission" date="2020-02" db="EMBL/GenBank/DDBJ databases">
        <authorList>
            <person name="Ferguson B K."/>
        </authorList>
    </citation>
    <scope>NUCLEOTIDE SEQUENCE [LARGE SCALE GENOMIC DNA]</scope>
</reference>
<gene>
    <name evidence="2" type="ORF">NTEN_LOCUS14897</name>
</gene>
<keyword evidence="3" id="KW-1185">Reference proteome</keyword>
<feature type="region of interest" description="Disordered" evidence="1">
    <location>
        <begin position="77"/>
        <end position="100"/>
    </location>
</feature>
<dbReference type="EMBL" id="CADCXU010022299">
    <property type="protein sequence ID" value="CAB0009811.1"/>
    <property type="molecule type" value="Genomic_DNA"/>
</dbReference>
<name>A0A6H5H240_9HEMI</name>
<dbReference type="Proteomes" id="UP000479000">
    <property type="component" value="Unassembled WGS sequence"/>
</dbReference>
<feature type="region of interest" description="Disordered" evidence="1">
    <location>
        <begin position="19"/>
        <end position="39"/>
    </location>
</feature>
<evidence type="ECO:0000313" key="2">
    <source>
        <dbReference type="EMBL" id="CAB0009811.1"/>
    </source>
</evidence>